<sequence>MGAVTLHHVPSPVLYSNLNLNIPSPVPAGEAPASDQVVQHIPVQAIGRPVFSFTPQITEVRPQLKITDKSFDVPVPKAVYKTQEITPIHHKYVAEPYAVPHPYVVPQPYALPIAHPVHHIATAPAFAHTAVAYGAAPAITYGVVKS</sequence>
<dbReference type="AlphaFoldDB" id="A0AAW0XCJ2"/>
<dbReference type="Proteomes" id="UP001445076">
    <property type="component" value="Unassembled WGS sequence"/>
</dbReference>
<name>A0AAW0XCJ2_CHEQU</name>
<evidence type="ECO:0000313" key="1">
    <source>
        <dbReference type="EMBL" id="KAK8742067.1"/>
    </source>
</evidence>
<dbReference type="EMBL" id="JARKIK010000029">
    <property type="protein sequence ID" value="KAK8742067.1"/>
    <property type="molecule type" value="Genomic_DNA"/>
</dbReference>
<proteinExistence type="predicted"/>
<reference evidence="1 2" key="1">
    <citation type="journal article" date="2024" name="BMC Genomics">
        <title>Genome assembly of redclaw crayfish (Cherax quadricarinatus) provides insights into its immune adaptation and hypoxia tolerance.</title>
        <authorList>
            <person name="Liu Z."/>
            <person name="Zheng J."/>
            <person name="Li H."/>
            <person name="Fang K."/>
            <person name="Wang S."/>
            <person name="He J."/>
            <person name="Zhou D."/>
            <person name="Weng S."/>
            <person name="Chi M."/>
            <person name="Gu Z."/>
            <person name="He J."/>
            <person name="Li F."/>
            <person name="Wang M."/>
        </authorList>
    </citation>
    <scope>NUCLEOTIDE SEQUENCE [LARGE SCALE GENOMIC DNA]</scope>
    <source>
        <strain evidence="1">ZL_2023a</strain>
    </source>
</reference>
<gene>
    <name evidence="1" type="ORF">OTU49_002089</name>
</gene>
<evidence type="ECO:0000313" key="2">
    <source>
        <dbReference type="Proteomes" id="UP001445076"/>
    </source>
</evidence>
<protein>
    <submittedName>
        <fullName evidence="1">Uncharacterized protein</fullName>
    </submittedName>
</protein>
<accession>A0AAW0XCJ2</accession>
<organism evidence="1 2">
    <name type="scientific">Cherax quadricarinatus</name>
    <name type="common">Australian red claw crayfish</name>
    <dbReference type="NCBI Taxonomy" id="27406"/>
    <lineage>
        <taxon>Eukaryota</taxon>
        <taxon>Metazoa</taxon>
        <taxon>Ecdysozoa</taxon>
        <taxon>Arthropoda</taxon>
        <taxon>Crustacea</taxon>
        <taxon>Multicrustacea</taxon>
        <taxon>Malacostraca</taxon>
        <taxon>Eumalacostraca</taxon>
        <taxon>Eucarida</taxon>
        <taxon>Decapoda</taxon>
        <taxon>Pleocyemata</taxon>
        <taxon>Astacidea</taxon>
        <taxon>Parastacoidea</taxon>
        <taxon>Parastacidae</taxon>
        <taxon>Cherax</taxon>
    </lineage>
</organism>
<comment type="caution">
    <text evidence="1">The sequence shown here is derived from an EMBL/GenBank/DDBJ whole genome shotgun (WGS) entry which is preliminary data.</text>
</comment>
<keyword evidence="2" id="KW-1185">Reference proteome</keyword>